<dbReference type="AlphaFoldDB" id="A0A4Z2H4C9"/>
<organism evidence="1 2">
    <name type="scientific">Liparis tanakae</name>
    <name type="common">Tanaka's snailfish</name>
    <dbReference type="NCBI Taxonomy" id="230148"/>
    <lineage>
        <taxon>Eukaryota</taxon>
        <taxon>Metazoa</taxon>
        <taxon>Chordata</taxon>
        <taxon>Craniata</taxon>
        <taxon>Vertebrata</taxon>
        <taxon>Euteleostomi</taxon>
        <taxon>Actinopterygii</taxon>
        <taxon>Neopterygii</taxon>
        <taxon>Teleostei</taxon>
        <taxon>Neoteleostei</taxon>
        <taxon>Acanthomorphata</taxon>
        <taxon>Eupercaria</taxon>
        <taxon>Perciformes</taxon>
        <taxon>Cottioidei</taxon>
        <taxon>Cottales</taxon>
        <taxon>Liparidae</taxon>
        <taxon>Liparis</taxon>
    </lineage>
</organism>
<gene>
    <name evidence="1" type="ORF">EYF80_030025</name>
</gene>
<name>A0A4Z2H4C9_9TELE</name>
<dbReference type="EMBL" id="SRLO01000349">
    <property type="protein sequence ID" value="TNN59752.1"/>
    <property type="molecule type" value="Genomic_DNA"/>
</dbReference>
<protein>
    <submittedName>
        <fullName evidence="1">Uncharacterized protein</fullName>
    </submittedName>
</protein>
<sequence length="207" mass="22280">MVHELADGHPLIGHFAIDAHAQNQRGEFIVICHCMPPELQWVVSSGLEVTGAAGVTGVPCPVLRGFSKALQFPYVSAQRLKCLFLKEHPRVKTHGDTPTPLETSQLSISLARFDASSEPSSSNPKPPFITSPLKARRGINLSDPADVIVVLLPDVIGHVGTDFFQDSSSDIIRCSKIFGVARCAHPAKWAKAQGENIPAAKEEGESL</sequence>
<evidence type="ECO:0000313" key="1">
    <source>
        <dbReference type="EMBL" id="TNN59752.1"/>
    </source>
</evidence>
<evidence type="ECO:0000313" key="2">
    <source>
        <dbReference type="Proteomes" id="UP000314294"/>
    </source>
</evidence>
<keyword evidence="2" id="KW-1185">Reference proteome</keyword>
<reference evidence="1 2" key="1">
    <citation type="submission" date="2019-03" db="EMBL/GenBank/DDBJ databases">
        <title>First draft genome of Liparis tanakae, snailfish: a comprehensive survey of snailfish specific genes.</title>
        <authorList>
            <person name="Kim W."/>
            <person name="Song I."/>
            <person name="Jeong J.-H."/>
            <person name="Kim D."/>
            <person name="Kim S."/>
            <person name="Ryu S."/>
            <person name="Song J.Y."/>
            <person name="Lee S.K."/>
        </authorList>
    </citation>
    <scope>NUCLEOTIDE SEQUENCE [LARGE SCALE GENOMIC DNA]</scope>
    <source>
        <tissue evidence="1">Muscle</tissue>
    </source>
</reference>
<accession>A0A4Z2H4C9</accession>
<dbReference type="Proteomes" id="UP000314294">
    <property type="component" value="Unassembled WGS sequence"/>
</dbReference>
<comment type="caution">
    <text evidence="1">The sequence shown here is derived from an EMBL/GenBank/DDBJ whole genome shotgun (WGS) entry which is preliminary data.</text>
</comment>
<proteinExistence type="predicted"/>